<gene>
    <name evidence="3" type="ORF">G5714_001842</name>
</gene>
<dbReference type="Pfam" id="PF13837">
    <property type="entry name" value="Myb_DNA-bind_4"/>
    <property type="match status" value="1"/>
</dbReference>
<dbReference type="Gene3D" id="1.10.10.60">
    <property type="entry name" value="Homeodomain-like"/>
    <property type="match status" value="1"/>
</dbReference>
<dbReference type="PANTHER" id="PTHR47595:SF1">
    <property type="entry name" value="MYB_SANT-LIKE DNA-BINDING DOMAIN-CONTAINING PROTEIN"/>
    <property type="match status" value="1"/>
</dbReference>
<dbReference type="InterPro" id="IPR044822">
    <property type="entry name" value="Myb_DNA-bind_4"/>
</dbReference>
<reference evidence="3 4" key="1">
    <citation type="submission" date="2020-04" db="EMBL/GenBank/DDBJ databases">
        <title>Chromosome-level genome assembly of a cyprinid fish Onychostoma macrolepis by integration of Nanopore Sequencing, Bionano and Hi-C technology.</title>
        <authorList>
            <person name="Wang D."/>
        </authorList>
    </citation>
    <scope>NUCLEOTIDE SEQUENCE [LARGE SCALE GENOMIC DNA]</scope>
    <source>
        <strain evidence="3">SWU-2019</strain>
        <tissue evidence="3">Muscle</tissue>
    </source>
</reference>
<feature type="region of interest" description="Disordered" evidence="1">
    <location>
        <begin position="132"/>
        <end position="156"/>
    </location>
</feature>
<evidence type="ECO:0000259" key="2">
    <source>
        <dbReference type="Pfam" id="PF13837"/>
    </source>
</evidence>
<keyword evidence="4" id="KW-1185">Reference proteome</keyword>
<evidence type="ECO:0000256" key="1">
    <source>
        <dbReference type="SAM" id="MobiDB-lite"/>
    </source>
</evidence>
<dbReference type="AlphaFoldDB" id="A0A7J6DDI5"/>
<dbReference type="EMBL" id="JAAMOB010000002">
    <property type="protein sequence ID" value="KAF4117289.1"/>
    <property type="molecule type" value="Genomic_DNA"/>
</dbReference>
<organism evidence="3 4">
    <name type="scientific">Onychostoma macrolepis</name>
    <dbReference type="NCBI Taxonomy" id="369639"/>
    <lineage>
        <taxon>Eukaryota</taxon>
        <taxon>Metazoa</taxon>
        <taxon>Chordata</taxon>
        <taxon>Craniata</taxon>
        <taxon>Vertebrata</taxon>
        <taxon>Euteleostomi</taxon>
        <taxon>Actinopterygii</taxon>
        <taxon>Neopterygii</taxon>
        <taxon>Teleostei</taxon>
        <taxon>Ostariophysi</taxon>
        <taxon>Cypriniformes</taxon>
        <taxon>Cyprinidae</taxon>
        <taxon>Acrossocheilinae</taxon>
        <taxon>Onychostoma</taxon>
    </lineage>
</organism>
<sequence length="156" mass="18050">MALEDTLCLIDVWGEPCYQRQFEQMVHNHTVWENIHKDLVLRCPSIQDFGDWTKCKERLEYLRRKYRDILKNNKKTGSNPIKCPYFDELDAILCCRSMNNPGDMRMDNGGSSDEESDCGFYNLIRPSAEIMDYPSTVPGPPAPAAYQVHYPNDPPN</sequence>
<comment type="caution">
    <text evidence="3">The sequence shown here is derived from an EMBL/GenBank/DDBJ whole genome shotgun (WGS) entry which is preliminary data.</text>
</comment>
<name>A0A7J6DDI5_9TELE</name>
<dbReference type="Proteomes" id="UP000579812">
    <property type="component" value="Unassembled WGS sequence"/>
</dbReference>
<evidence type="ECO:0000313" key="4">
    <source>
        <dbReference type="Proteomes" id="UP000579812"/>
    </source>
</evidence>
<evidence type="ECO:0000313" key="3">
    <source>
        <dbReference type="EMBL" id="KAF4117289.1"/>
    </source>
</evidence>
<feature type="domain" description="Myb/SANT-like DNA-binding" evidence="2">
    <location>
        <begin position="4"/>
        <end position="92"/>
    </location>
</feature>
<accession>A0A7J6DDI5</accession>
<protein>
    <recommendedName>
        <fullName evidence="2">Myb/SANT-like DNA-binding domain-containing protein</fullName>
    </recommendedName>
</protein>
<proteinExistence type="predicted"/>
<dbReference type="PANTHER" id="PTHR47595">
    <property type="entry name" value="HEAT SHOCK 70 KDA PROTEIN 14"/>
    <property type="match status" value="1"/>
</dbReference>